<dbReference type="Proteomes" id="UP000186098">
    <property type="component" value="Unassembled WGS sequence"/>
</dbReference>
<dbReference type="InterPro" id="IPR029044">
    <property type="entry name" value="Nucleotide-diphossugar_trans"/>
</dbReference>
<dbReference type="InterPro" id="IPR025877">
    <property type="entry name" value="MobA-like_NTP_Trfase"/>
</dbReference>
<keyword evidence="3" id="KW-0808">Transferase</keyword>
<evidence type="ECO:0000313" key="3">
    <source>
        <dbReference type="EMBL" id="SIS52903.1"/>
    </source>
</evidence>
<reference evidence="4" key="1">
    <citation type="submission" date="2017-01" db="EMBL/GenBank/DDBJ databases">
        <authorList>
            <person name="Varghese N."/>
            <person name="Submissions S."/>
        </authorList>
    </citation>
    <scope>NUCLEOTIDE SEQUENCE [LARGE SCALE GENOMIC DNA]</scope>
    <source>
        <strain evidence="4">DSM 18714</strain>
    </source>
</reference>
<dbReference type="STRING" id="407234.SAMN05421795_101340"/>
<dbReference type="Gene3D" id="3.90.550.10">
    <property type="entry name" value="Spore Coat Polysaccharide Biosynthesis Protein SpsA, Chain A"/>
    <property type="match status" value="1"/>
</dbReference>
<dbReference type="GO" id="GO:0016779">
    <property type="term" value="F:nucleotidyltransferase activity"/>
    <property type="evidence" value="ECO:0007669"/>
    <property type="project" value="UniProtKB-ARBA"/>
</dbReference>
<dbReference type="SUPFAM" id="SSF53448">
    <property type="entry name" value="Nucleotide-diphospho-sugar transferases"/>
    <property type="match status" value="1"/>
</dbReference>
<feature type="domain" description="MobA-like NTP transferase" evidence="2">
    <location>
        <begin position="12"/>
        <end position="132"/>
    </location>
</feature>
<dbReference type="Pfam" id="PF12804">
    <property type="entry name" value="NTP_transf_3"/>
    <property type="match status" value="1"/>
</dbReference>
<dbReference type="EMBL" id="FTOM01000001">
    <property type="protein sequence ID" value="SIS52903.1"/>
    <property type="molecule type" value="Genomic_DNA"/>
</dbReference>
<protein>
    <submittedName>
        <fullName evidence="3">MobA-like NTP transferase domain-containing protein</fullName>
    </submittedName>
</protein>
<keyword evidence="4" id="KW-1185">Reference proteome</keyword>
<gene>
    <name evidence="3" type="ORF">SAMN05421795_101340</name>
</gene>
<evidence type="ECO:0000256" key="1">
    <source>
        <dbReference type="ARBA" id="ARBA00022842"/>
    </source>
</evidence>
<dbReference type="OrthoDB" id="9788272at2"/>
<sequence length="256" mass="27868">MSGGVSLVMPMAGRGSRFARAGETRPKPLIELAGAPFFWWACESLRRAVPVEEMVFVVLAEHCRDHGIDRAILFHYPQARIVALPEVTAGAAETAMLGVKALRSRAPLAINDCDHAFRAPHMGRAVEEMRAGRIAGALLGFASQDPAYSYMRLDAQGAVCGTVEKQVVSPHAIAGCYWFASPDEMRGRYAAYRASCSYPELFMSGLYNQMLAEGARIGRIEARRHVSFGTPEECARLDPVRFAADFGPAPRKAPPA</sequence>
<evidence type="ECO:0000259" key="2">
    <source>
        <dbReference type="Pfam" id="PF12804"/>
    </source>
</evidence>
<organism evidence="3 4">
    <name type="scientific">Phaeovulum vinaykumarii</name>
    <dbReference type="NCBI Taxonomy" id="407234"/>
    <lineage>
        <taxon>Bacteria</taxon>
        <taxon>Pseudomonadati</taxon>
        <taxon>Pseudomonadota</taxon>
        <taxon>Alphaproteobacteria</taxon>
        <taxon>Rhodobacterales</taxon>
        <taxon>Paracoccaceae</taxon>
        <taxon>Phaeovulum</taxon>
    </lineage>
</organism>
<dbReference type="RefSeq" id="WP_076363184.1">
    <property type="nucleotide sequence ID" value="NZ_FTOM01000001.1"/>
</dbReference>
<proteinExistence type="predicted"/>
<keyword evidence="1" id="KW-0460">Magnesium</keyword>
<accession>A0A1N7JU83</accession>
<evidence type="ECO:0000313" key="4">
    <source>
        <dbReference type="Proteomes" id="UP000186098"/>
    </source>
</evidence>
<dbReference type="AlphaFoldDB" id="A0A1N7JU83"/>
<name>A0A1N7JU83_9RHOB</name>